<evidence type="ECO:0000313" key="5">
    <source>
        <dbReference type="Proteomes" id="UP000240708"/>
    </source>
</evidence>
<dbReference type="GO" id="GO:0016787">
    <property type="term" value="F:hydrolase activity"/>
    <property type="evidence" value="ECO:0007669"/>
    <property type="project" value="UniProtKB-KW"/>
</dbReference>
<keyword evidence="2" id="KW-0119">Carbohydrate metabolism</keyword>
<comment type="caution">
    <text evidence="4">The sequence shown here is derived from an EMBL/GenBank/DDBJ whole genome shotgun (WGS) entry which is preliminary data.</text>
</comment>
<dbReference type="Gene3D" id="3.20.110.20">
    <property type="match status" value="1"/>
</dbReference>
<keyword evidence="5" id="KW-1185">Reference proteome</keyword>
<dbReference type="SUPFAM" id="SSF88713">
    <property type="entry name" value="Glycoside hydrolase/deacetylase"/>
    <property type="match status" value="1"/>
</dbReference>
<comment type="similarity">
    <text evidence="1">Belongs to the glycosyl hydrolase 57 family.</text>
</comment>
<evidence type="ECO:0000256" key="1">
    <source>
        <dbReference type="ARBA" id="ARBA00006821"/>
    </source>
</evidence>
<dbReference type="PANTHER" id="PTHR36306">
    <property type="entry name" value="ALPHA-AMYLASE-RELATED-RELATED"/>
    <property type="match status" value="1"/>
</dbReference>
<sequence>MKALSLIFYMHQPILLKNYRFFEIGKGHDYFNTNSNTEVIKSLETNSFGPINKVLLEIFQRTDLKFKIGFSFSGSTLDLMETFCPSVIKNLKKMNDLGNVEFLSQTYSQSNLSLKSKQEFREQILAQKQKIFNIFGQLPRAFLNLTGYSPSFLCKILSEMGFKVWVQPQKLENKIPFGQSFNFYQTVATPIMKILMASHLFEQNLFVSSKQFKEIDLSHEVALKRIEMTFKKYEMVCILLNYADLDITKPKTEKLIQFLKNIPAFAKDKGIEFFTPSELQGSNKFNSSLLLLNKRGISKKEGSVKMNNLQSEILEILNAMRDDVFKTKDEEILKTWFCLQDNRNFSQLEFEADPSYCKPESAVKSYINFRNILEDFSQRVKQQLLNNNLTYKSNFNFKTPQDLPTLSGETLRLY</sequence>
<evidence type="ECO:0000259" key="3">
    <source>
        <dbReference type="Pfam" id="PF03065"/>
    </source>
</evidence>
<dbReference type="RefSeq" id="WP_170068971.1">
    <property type="nucleotide sequence ID" value="NZ_PYGF01000001.1"/>
</dbReference>
<dbReference type="GO" id="GO:0005975">
    <property type="term" value="P:carbohydrate metabolic process"/>
    <property type="evidence" value="ECO:0007669"/>
    <property type="project" value="InterPro"/>
</dbReference>
<dbReference type="Proteomes" id="UP000240708">
    <property type="component" value="Unassembled WGS sequence"/>
</dbReference>
<dbReference type="AlphaFoldDB" id="A0A2P8ECR1"/>
<dbReference type="InterPro" id="IPR052046">
    <property type="entry name" value="GH57_Enzymes"/>
</dbReference>
<dbReference type="EMBL" id="PYGF01000001">
    <property type="protein sequence ID" value="PSL07250.1"/>
    <property type="molecule type" value="Genomic_DNA"/>
</dbReference>
<evidence type="ECO:0000256" key="2">
    <source>
        <dbReference type="ARBA" id="ARBA00023277"/>
    </source>
</evidence>
<protein>
    <submittedName>
        <fullName evidence="4">Glycosyl hydrolase family 57</fullName>
    </submittedName>
</protein>
<evidence type="ECO:0000313" key="4">
    <source>
        <dbReference type="EMBL" id="PSL07250.1"/>
    </source>
</evidence>
<keyword evidence="4" id="KW-0378">Hydrolase</keyword>
<dbReference type="Pfam" id="PF03065">
    <property type="entry name" value="Glyco_hydro_57"/>
    <property type="match status" value="1"/>
</dbReference>
<feature type="domain" description="Glycoside hydrolase family 57 N-terminal" evidence="3">
    <location>
        <begin position="6"/>
        <end position="280"/>
    </location>
</feature>
<organism evidence="4 5">
    <name type="scientific">Cecembia rubra</name>
    <dbReference type="NCBI Taxonomy" id="1485585"/>
    <lineage>
        <taxon>Bacteria</taxon>
        <taxon>Pseudomonadati</taxon>
        <taxon>Bacteroidota</taxon>
        <taxon>Cytophagia</taxon>
        <taxon>Cytophagales</taxon>
        <taxon>Cyclobacteriaceae</taxon>
        <taxon>Cecembia</taxon>
    </lineage>
</organism>
<gene>
    <name evidence="4" type="ORF">CLV48_101180</name>
</gene>
<proteinExistence type="inferred from homology"/>
<dbReference type="InterPro" id="IPR004300">
    <property type="entry name" value="Glyco_hydro_57_N"/>
</dbReference>
<dbReference type="InterPro" id="IPR011330">
    <property type="entry name" value="Glyco_hydro/deAcase_b/a-brl"/>
</dbReference>
<dbReference type="PANTHER" id="PTHR36306:SF1">
    <property type="entry name" value="ALPHA-AMYLASE-RELATED"/>
    <property type="match status" value="1"/>
</dbReference>
<reference evidence="4 5" key="1">
    <citation type="submission" date="2018-03" db="EMBL/GenBank/DDBJ databases">
        <title>Genomic Encyclopedia of Archaeal and Bacterial Type Strains, Phase II (KMG-II): from individual species to whole genera.</title>
        <authorList>
            <person name="Goeker M."/>
        </authorList>
    </citation>
    <scope>NUCLEOTIDE SEQUENCE [LARGE SCALE GENOMIC DNA]</scope>
    <source>
        <strain evidence="4 5">DSM 28057</strain>
    </source>
</reference>
<name>A0A2P8ECR1_9BACT</name>
<accession>A0A2P8ECR1</accession>